<reference evidence="1 2" key="1">
    <citation type="submission" date="2020-01" db="EMBL/GenBank/DDBJ databases">
        <authorList>
            <person name="Liu G."/>
            <person name="Liu B."/>
        </authorList>
    </citation>
    <scope>NUCLEOTIDE SEQUENCE [LARGE SCALE GENOMIC DNA]</scope>
    <source>
        <strain evidence="1 2">FJAT-51161</strain>
    </source>
</reference>
<evidence type="ECO:0000313" key="2">
    <source>
        <dbReference type="Proteomes" id="UP000596049"/>
    </source>
</evidence>
<dbReference type="EMBL" id="CP067341">
    <property type="protein sequence ID" value="QQP11043.1"/>
    <property type="molecule type" value="Genomic_DNA"/>
</dbReference>
<accession>A0ABX7AQ53</accession>
<proteinExistence type="predicted"/>
<dbReference type="Proteomes" id="UP000596049">
    <property type="component" value="Chromosome"/>
</dbReference>
<protein>
    <submittedName>
        <fullName evidence="1">Uncharacterized protein</fullName>
    </submittedName>
</protein>
<keyword evidence="2" id="KW-1185">Reference proteome</keyword>
<sequence>MEYVNKFLDRIISEAPSLLEFRIGEQEYKFSKIRPSSSAGAILRYEANTASAYYIKLEIRHAFNPDTNFNRLEIHAPGKSAQLTCFHFGQLGFVTGERIIDISQIVKFSGQNNSDINKQKKEAVVEILENEGLIINEKNKAPRWYIGTYNNENQEWLYGNSTSELLSNFLKVSLIMGHFRGDRNIELNL</sequence>
<dbReference type="RefSeq" id="WP_053594948.1">
    <property type="nucleotide sequence ID" value="NZ_CP067341.1"/>
</dbReference>
<organism evidence="1 2">
    <name type="scientific">Lysinibacillus agricola</name>
    <dbReference type="NCBI Taxonomy" id="2590012"/>
    <lineage>
        <taxon>Bacteria</taxon>
        <taxon>Bacillati</taxon>
        <taxon>Bacillota</taxon>
        <taxon>Bacilli</taxon>
        <taxon>Bacillales</taxon>
        <taxon>Bacillaceae</taxon>
        <taxon>Lysinibacillus</taxon>
    </lineage>
</organism>
<name>A0ABX7AQ53_9BACI</name>
<evidence type="ECO:0000313" key="1">
    <source>
        <dbReference type="EMBL" id="QQP11043.1"/>
    </source>
</evidence>
<gene>
    <name evidence="1" type="ORF">FJQ98_17595</name>
</gene>